<evidence type="ECO:0000256" key="1">
    <source>
        <dbReference type="SAM" id="MobiDB-lite"/>
    </source>
</evidence>
<feature type="region of interest" description="Disordered" evidence="1">
    <location>
        <begin position="52"/>
        <end position="76"/>
    </location>
</feature>
<dbReference type="EMBL" id="JASKHM010000027">
    <property type="protein sequence ID" value="MEQ4486978.1"/>
    <property type="molecule type" value="Genomic_DNA"/>
</dbReference>
<reference evidence="2 3" key="1">
    <citation type="journal article" date="2023" name="Genome Announc.">
        <title>Pan-Genome Analyses of the Genus Cohnella and Proposal of the Novel Species Cohnella silvisoli sp. nov., Isolated from Forest Soil.</title>
        <authorList>
            <person name="Wang C."/>
            <person name="Mao L."/>
            <person name="Bao G."/>
            <person name="Zhu H."/>
        </authorList>
    </citation>
    <scope>NUCLEOTIDE SEQUENCE [LARGE SCALE GENOMIC DNA]</scope>
    <source>
        <strain evidence="2 3">NL03-T5-1</strain>
    </source>
</reference>
<dbReference type="Proteomes" id="UP001493487">
    <property type="component" value="Unassembled WGS sequence"/>
</dbReference>
<name>A0ABV1L3Z6_9BACL</name>
<proteinExistence type="predicted"/>
<organism evidence="2 3">
    <name type="scientific">Cohnella silvisoli</name>
    <dbReference type="NCBI Taxonomy" id="2873699"/>
    <lineage>
        <taxon>Bacteria</taxon>
        <taxon>Bacillati</taxon>
        <taxon>Bacillota</taxon>
        <taxon>Bacilli</taxon>
        <taxon>Bacillales</taxon>
        <taxon>Paenibacillaceae</taxon>
        <taxon>Cohnella</taxon>
    </lineage>
</organism>
<accession>A0ABV1L3Z6</accession>
<protein>
    <submittedName>
        <fullName evidence="2">Uncharacterized protein</fullName>
    </submittedName>
</protein>
<dbReference type="RefSeq" id="WP_232190051.1">
    <property type="nucleotide sequence ID" value="NZ_JAIOAP010000026.1"/>
</dbReference>
<gene>
    <name evidence="2" type="ORF">QJS35_31835</name>
</gene>
<sequence>MKFVRNGWLEKSFFRQFPLARPDRIRETWKPAAPIVYSRYCLERSSPHPLFTTTKKRAHPTGDGALCRPPADEKRA</sequence>
<evidence type="ECO:0000313" key="2">
    <source>
        <dbReference type="EMBL" id="MEQ4486978.1"/>
    </source>
</evidence>
<comment type="caution">
    <text evidence="2">The sequence shown here is derived from an EMBL/GenBank/DDBJ whole genome shotgun (WGS) entry which is preliminary data.</text>
</comment>
<keyword evidence="3" id="KW-1185">Reference proteome</keyword>
<evidence type="ECO:0000313" key="3">
    <source>
        <dbReference type="Proteomes" id="UP001493487"/>
    </source>
</evidence>